<accession>A0A2A6CI77</accession>
<dbReference type="EnsemblMetazoa" id="PPA38072.1">
    <property type="protein sequence ID" value="PPA38072.1"/>
    <property type="gene ID" value="WBGene00276441"/>
</dbReference>
<dbReference type="Proteomes" id="UP000005239">
    <property type="component" value="Unassembled WGS sequence"/>
</dbReference>
<gene>
    <name evidence="1" type="primary">WBGene00276441</name>
</gene>
<accession>A0A8R1YTI7</accession>
<name>A0A2A6CI77_PRIPA</name>
<proteinExistence type="predicted"/>
<dbReference type="AlphaFoldDB" id="A0A2A6CI77"/>
<reference evidence="2" key="1">
    <citation type="journal article" date="2008" name="Nat. Genet.">
        <title>The Pristionchus pacificus genome provides a unique perspective on nematode lifestyle and parasitism.</title>
        <authorList>
            <person name="Dieterich C."/>
            <person name="Clifton S.W."/>
            <person name="Schuster L.N."/>
            <person name="Chinwalla A."/>
            <person name="Delehaunty K."/>
            <person name="Dinkelacker I."/>
            <person name="Fulton L."/>
            <person name="Fulton R."/>
            <person name="Godfrey J."/>
            <person name="Minx P."/>
            <person name="Mitreva M."/>
            <person name="Roeseler W."/>
            <person name="Tian H."/>
            <person name="Witte H."/>
            <person name="Yang S.P."/>
            <person name="Wilson R.K."/>
            <person name="Sommer R.J."/>
        </authorList>
    </citation>
    <scope>NUCLEOTIDE SEQUENCE [LARGE SCALE GENOMIC DNA]</scope>
    <source>
        <strain evidence="2">PS312</strain>
    </source>
</reference>
<reference evidence="1" key="2">
    <citation type="submission" date="2022-06" db="UniProtKB">
        <authorList>
            <consortium name="EnsemblMetazoa"/>
        </authorList>
    </citation>
    <scope>IDENTIFICATION</scope>
    <source>
        <strain evidence="1">PS312</strain>
    </source>
</reference>
<keyword evidence="2" id="KW-1185">Reference proteome</keyword>
<protein>
    <submittedName>
        <fullName evidence="1">Uncharacterized protein</fullName>
    </submittedName>
</protein>
<sequence length="207" mass="24335">MTINILKHPLHASKRIFGFLEPETTVRMRKISKSVKEFVDEFTLKTQTPDVEHIILRGNNNQDRELIFIFSHWWYSRMWINYIRSILDKLAIKIFRLKEEPWLTNANLYFTAKSTGMLQFLEYLSPRICNINVDFIHLSSNDPDIIRVTGGFLSRRSVKTLRLGEMLSTKADLSNYVDLVKQVNPESFHYSLENQKLVKGRWAILTA</sequence>
<evidence type="ECO:0000313" key="2">
    <source>
        <dbReference type="Proteomes" id="UP000005239"/>
    </source>
</evidence>
<organism evidence="1 2">
    <name type="scientific">Pristionchus pacificus</name>
    <name type="common">Parasitic nematode worm</name>
    <dbReference type="NCBI Taxonomy" id="54126"/>
    <lineage>
        <taxon>Eukaryota</taxon>
        <taxon>Metazoa</taxon>
        <taxon>Ecdysozoa</taxon>
        <taxon>Nematoda</taxon>
        <taxon>Chromadorea</taxon>
        <taxon>Rhabditida</taxon>
        <taxon>Rhabditina</taxon>
        <taxon>Diplogasteromorpha</taxon>
        <taxon>Diplogasteroidea</taxon>
        <taxon>Neodiplogasteridae</taxon>
        <taxon>Pristionchus</taxon>
    </lineage>
</organism>
<evidence type="ECO:0000313" key="1">
    <source>
        <dbReference type="EnsemblMetazoa" id="PPA38072.1"/>
    </source>
</evidence>